<dbReference type="GO" id="GO:0005829">
    <property type="term" value="C:cytosol"/>
    <property type="evidence" value="ECO:0007669"/>
    <property type="project" value="TreeGrafter"/>
</dbReference>
<evidence type="ECO:0000256" key="2">
    <source>
        <dbReference type="ARBA" id="ARBA00012961"/>
    </source>
</evidence>
<dbReference type="GO" id="GO:0004385">
    <property type="term" value="F:GMP kinase activity"/>
    <property type="evidence" value="ECO:0007669"/>
    <property type="project" value="UniProtKB-UniRule"/>
</dbReference>
<evidence type="ECO:0000259" key="10">
    <source>
        <dbReference type="PROSITE" id="PS50052"/>
    </source>
</evidence>
<keyword evidence="4 9" id="KW-0808">Transferase</keyword>
<dbReference type="SUPFAM" id="SSF52540">
    <property type="entry name" value="P-loop containing nucleoside triphosphate hydrolases"/>
    <property type="match status" value="1"/>
</dbReference>
<dbReference type="PROSITE" id="PS50052">
    <property type="entry name" value="GUANYLATE_KINASE_2"/>
    <property type="match status" value="1"/>
</dbReference>
<feature type="domain" description="Guanylate kinase-like" evidence="10">
    <location>
        <begin position="13"/>
        <end position="191"/>
    </location>
</feature>
<dbReference type="HAMAP" id="MF_00328">
    <property type="entry name" value="Guanylate_kinase"/>
    <property type="match status" value="1"/>
</dbReference>
<dbReference type="SMART" id="SM00072">
    <property type="entry name" value="GuKc"/>
    <property type="match status" value="1"/>
</dbReference>
<evidence type="ECO:0000256" key="7">
    <source>
        <dbReference type="ARBA" id="ARBA00022840"/>
    </source>
</evidence>
<evidence type="ECO:0000256" key="4">
    <source>
        <dbReference type="ARBA" id="ARBA00022679"/>
    </source>
</evidence>
<accession>A0A0P9CJP5</accession>
<evidence type="ECO:0000313" key="11">
    <source>
        <dbReference type="EMBL" id="SCX77675.1"/>
    </source>
</evidence>
<evidence type="ECO:0000256" key="8">
    <source>
        <dbReference type="ARBA" id="ARBA00030128"/>
    </source>
</evidence>
<dbReference type="InterPro" id="IPR017665">
    <property type="entry name" value="Guanylate_kinase"/>
</dbReference>
<dbReference type="EC" id="2.7.4.8" evidence="2 9"/>
<keyword evidence="12" id="KW-1185">Reference proteome</keyword>
<dbReference type="RefSeq" id="WP_054966930.1">
    <property type="nucleotide sequence ID" value="NZ_FMUN01000001.1"/>
</dbReference>
<dbReference type="CDD" id="cd00071">
    <property type="entry name" value="GMPK"/>
    <property type="match status" value="1"/>
</dbReference>
<evidence type="ECO:0000256" key="9">
    <source>
        <dbReference type="HAMAP-Rule" id="MF_00328"/>
    </source>
</evidence>
<dbReference type="InterPro" id="IPR008144">
    <property type="entry name" value="Guanylate_kin-like_dom"/>
</dbReference>
<keyword evidence="6 9" id="KW-0418">Kinase</keyword>
<dbReference type="Proteomes" id="UP000183104">
    <property type="component" value="Unassembled WGS sequence"/>
</dbReference>
<comment type="function">
    <text evidence="9">Essential for recycling GMP and indirectly, cGMP.</text>
</comment>
<dbReference type="InterPro" id="IPR008145">
    <property type="entry name" value="GK/Ca_channel_bsu"/>
</dbReference>
<sequence>MPEGPADLPHQPGLLIILSAPSGAGKTSLYRALLERVDGVVASVSHTTRAPRPGERDGVDYHFVDEAEFERQVAEGAFLEHARVFDRYYGTSRAAVEAERAAGRDVVLEIDWQGARQIRERVADAVSVFVLPPSREALRERLEGRGQDDPEVIERRMRDAEAEISHYAEYDYVIVNDEFEEALGSLVAVVRGERCRLDHRRETLAVFADRLMGKIDEAGG</sequence>
<dbReference type="PANTHER" id="PTHR23117">
    <property type="entry name" value="GUANYLATE KINASE-RELATED"/>
    <property type="match status" value="1"/>
</dbReference>
<dbReference type="PANTHER" id="PTHR23117:SF13">
    <property type="entry name" value="GUANYLATE KINASE"/>
    <property type="match status" value="1"/>
</dbReference>
<dbReference type="Gene3D" id="3.30.63.10">
    <property type="entry name" value="Guanylate Kinase phosphate binding domain"/>
    <property type="match status" value="1"/>
</dbReference>
<dbReference type="OrthoDB" id="9808150at2"/>
<evidence type="ECO:0000256" key="6">
    <source>
        <dbReference type="ARBA" id="ARBA00022777"/>
    </source>
</evidence>
<dbReference type="EMBL" id="FMUN01000001">
    <property type="protein sequence ID" value="SCX77675.1"/>
    <property type="molecule type" value="Genomic_DNA"/>
</dbReference>
<reference evidence="12" key="1">
    <citation type="submission" date="2016-10" db="EMBL/GenBank/DDBJ databases">
        <authorList>
            <person name="Varghese N."/>
        </authorList>
    </citation>
    <scope>NUCLEOTIDE SEQUENCE [LARGE SCALE GENOMIC DNA]</scope>
    <source>
        <strain evidence="12">HL 19</strain>
    </source>
</reference>
<protein>
    <recommendedName>
        <fullName evidence="3 9">Guanylate kinase</fullName>
        <ecNumber evidence="2 9">2.7.4.8</ecNumber>
    </recommendedName>
    <alternativeName>
        <fullName evidence="8 9">GMP kinase</fullName>
    </alternativeName>
</protein>
<comment type="similarity">
    <text evidence="1 9">Belongs to the guanylate kinase family.</text>
</comment>
<keyword evidence="9" id="KW-0963">Cytoplasm</keyword>
<dbReference type="AlphaFoldDB" id="A0A0P9CJP5"/>
<comment type="subcellular location">
    <subcellularLocation>
        <location evidence="9">Cytoplasm</location>
    </subcellularLocation>
</comment>
<keyword evidence="7 9" id="KW-0067">ATP-binding</keyword>
<dbReference type="STRING" id="381306.AN478_12405"/>
<evidence type="ECO:0000256" key="5">
    <source>
        <dbReference type="ARBA" id="ARBA00022741"/>
    </source>
</evidence>
<evidence type="ECO:0000313" key="12">
    <source>
        <dbReference type="Proteomes" id="UP000183104"/>
    </source>
</evidence>
<keyword evidence="5 9" id="KW-0547">Nucleotide-binding</keyword>
<dbReference type="PROSITE" id="PS00856">
    <property type="entry name" value="GUANYLATE_KINASE_1"/>
    <property type="match status" value="1"/>
</dbReference>
<dbReference type="GO" id="GO:0005524">
    <property type="term" value="F:ATP binding"/>
    <property type="evidence" value="ECO:0007669"/>
    <property type="project" value="UniProtKB-UniRule"/>
</dbReference>
<comment type="catalytic activity">
    <reaction evidence="9">
        <text>GMP + ATP = GDP + ADP</text>
        <dbReference type="Rhea" id="RHEA:20780"/>
        <dbReference type="ChEBI" id="CHEBI:30616"/>
        <dbReference type="ChEBI" id="CHEBI:58115"/>
        <dbReference type="ChEBI" id="CHEBI:58189"/>
        <dbReference type="ChEBI" id="CHEBI:456216"/>
        <dbReference type="EC" id="2.7.4.8"/>
    </reaction>
</comment>
<evidence type="ECO:0000256" key="1">
    <source>
        <dbReference type="ARBA" id="ARBA00005790"/>
    </source>
</evidence>
<dbReference type="InterPro" id="IPR027417">
    <property type="entry name" value="P-loop_NTPase"/>
</dbReference>
<feature type="binding site" evidence="9">
    <location>
        <begin position="20"/>
        <end position="27"/>
    </location>
    <ligand>
        <name>ATP</name>
        <dbReference type="ChEBI" id="CHEBI:30616"/>
    </ligand>
</feature>
<organism evidence="11 12">
    <name type="scientific">Thiohalorhabdus denitrificans</name>
    <dbReference type="NCBI Taxonomy" id="381306"/>
    <lineage>
        <taxon>Bacteria</taxon>
        <taxon>Pseudomonadati</taxon>
        <taxon>Pseudomonadota</taxon>
        <taxon>Gammaproteobacteria</taxon>
        <taxon>Thiohalorhabdales</taxon>
        <taxon>Thiohalorhabdaceae</taxon>
        <taxon>Thiohalorhabdus</taxon>
    </lineage>
</organism>
<dbReference type="Pfam" id="PF00625">
    <property type="entry name" value="Guanylate_kin"/>
    <property type="match status" value="1"/>
</dbReference>
<dbReference type="Gene3D" id="3.40.50.300">
    <property type="entry name" value="P-loop containing nucleotide triphosphate hydrolases"/>
    <property type="match status" value="1"/>
</dbReference>
<dbReference type="InterPro" id="IPR020590">
    <property type="entry name" value="Guanylate_kinase_CS"/>
</dbReference>
<evidence type="ECO:0000256" key="3">
    <source>
        <dbReference type="ARBA" id="ARBA00016296"/>
    </source>
</evidence>
<name>A0A0P9CJP5_9GAMM</name>
<proteinExistence type="inferred from homology"/>
<gene>
    <name evidence="9" type="primary">gmk</name>
    <name evidence="11" type="ORF">SAMN05661077_0375</name>
</gene>
<dbReference type="NCBIfam" id="TIGR03263">
    <property type="entry name" value="guanyl_kin"/>
    <property type="match status" value="1"/>
</dbReference>
<dbReference type="PATRIC" id="fig|381306.5.peg.1632"/>
<dbReference type="FunFam" id="3.30.63.10:FF:000002">
    <property type="entry name" value="Guanylate kinase 1"/>
    <property type="match status" value="1"/>
</dbReference>